<dbReference type="InterPro" id="IPR041607">
    <property type="entry name" value="HU-HIG"/>
</dbReference>
<dbReference type="GO" id="GO:0003677">
    <property type="term" value="F:DNA binding"/>
    <property type="evidence" value="ECO:0007669"/>
    <property type="project" value="UniProtKB-KW"/>
</dbReference>
<dbReference type="Pfam" id="PF18291">
    <property type="entry name" value="HU-HIG"/>
    <property type="match status" value="1"/>
</dbReference>
<gene>
    <name evidence="4" type="ORF">ONT05_13760</name>
</gene>
<organism evidence="4 5">
    <name type="scientific">Segatella copri</name>
    <dbReference type="NCBI Taxonomy" id="165179"/>
    <lineage>
        <taxon>Bacteria</taxon>
        <taxon>Pseudomonadati</taxon>
        <taxon>Bacteroidota</taxon>
        <taxon>Bacteroidia</taxon>
        <taxon>Bacteroidales</taxon>
        <taxon>Prevotellaceae</taxon>
        <taxon>Segatella</taxon>
    </lineage>
</organism>
<evidence type="ECO:0000256" key="1">
    <source>
        <dbReference type="ARBA" id="ARBA00023125"/>
    </source>
</evidence>
<dbReference type="InterPro" id="IPR010992">
    <property type="entry name" value="IHF-like_DNA-bd_dom_sf"/>
</dbReference>
<evidence type="ECO:0000256" key="2">
    <source>
        <dbReference type="SAM" id="MobiDB-lite"/>
    </source>
</evidence>
<feature type="compositionally biased region" description="Gly residues" evidence="2">
    <location>
        <begin position="167"/>
        <end position="199"/>
    </location>
</feature>
<feature type="compositionally biased region" description="Basic and acidic residues" evidence="2">
    <location>
        <begin position="149"/>
        <end position="159"/>
    </location>
</feature>
<dbReference type="AlphaFoldDB" id="A0AAW5U0L7"/>
<reference evidence="4" key="1">
    <citation type="submission" date="2022-11" db="EMBL/GenBank/DDBJ databases">
        <title>Genomic repertoires linked with pathogenic potency of arthritogenic Prevotella copri isolated from the gut of rheumatoid arthritis patients.</title>
        <authorList>
            <person name="Nii T."/>
            <person name="Maeda Y."/>
            <person name="Motooka D."/>
            <person name="Naito M."/>
            <person name="Matsumoto Y."/>
            <person name="Ogawa T."/>
            <person name="Oguro-Igashira E."/>
            <person name="Kishikawa T."/>
            <person name="Yamashita M."/>
            <person name="Koizumi S."/>
            <person name="Kurakawa T."/>
            <person name="Okumura R."/>
            <person name="Kayama H."/>
            <person name="Murakami M."/>
            <person name="Sakaguchi T."/>
            <person name="Das B."/>
            <person name="Nakamura S."/>
            <person name="Okada Y."/>
            <person name="Kumanogoh A."/>
            <person name="Takeda K."/>
        </authorList>
    </citation>
    <scope>NUCLEOTIDE SEQUENCE</scope>
    <source>
        <strain evidence="4">N016-13</strain>
    </source>
</reference>
<feature type="region of interest" description="Disordered" evidence="2">
    <location>
        <begin position="149"/>
        <end position="199"/>
    </location>
</feature>
<comment type="caution">
    <text evidence="4">The sequence shown here is derived from an EMBL/GenBank/DDBJ whole genome shotgun (WGS) entry which is preliminary data.</text>
</comment>
<evidence type="ECO:0000259" key="3">
    <source>
        <dbReference type="Pfam" id="PF18291"/>
    </source>
</evidence>
<dbReference type="Proteomes" id="UP001209074">
    <property type="component" value="Unassembled WGS sequence"/>
</dbReference>
<dbReference type="InterPro" id="IPR005902">
    <property type="entry name" value="HU_DNA-bd_put"/>
</dbReference>
<evidence type="ECO:0000313" key="4">
    <source>
        <dbReference type="EMBL" id="MCW4094593.1"/>
    </source>
</evidence>
<evidence type="ECO:0000313" key="5">
    <source>
        <dbReference type="Proteomes" id="UP001209074"/>
    </source>
</evidence>
<name>A0AAW5U0L7_9BACT</name>
<dbReference type="RefSeq" id="WP_264958973.1">
    <property type="nucleotide sequence ID" value="NZ_JAPDUQ010000001.1"/>
</dbReference>
<accession>A0AAW5U0L7</accession>
<sequence length="199" mass="20801">MAINYSLVKLASKFGDKAGVPKFYARAQMNESISLKKFAKLISMQTTVSYADVTAVLVSMQENMIIELQRGNQIDFGELGKFRLQLTSEGAATAAEFKSDINIKGVNIQFIPGSDLANIFVGMEFEQVASRAVQKAALKAEKEGAKTLDIEEAKKKPAKDNASSGGDTTGGNTSGGSTTGGETTGGGTGSTGNTGDGLE</sequence>
<dbReference type="NCBIfam" id="TIGR01201">
    <property type="entry name" value="HU_rel"/>
    <property type="match status" value="1"/>
</dbReference>
<proteinExistence type="predicted"/>
<dbReference type="EMBL" id="JAPDUS010000033">
    <property type="protein sequence ID" value="MCW4094593.1"/>
    <property type="molecule type" value="Genomic_DNA"/>
</dbReference>
<keyword evidence="1 4" id="KW-0238">DNA-binding</keyword>
<dbReference type="SUPFAM" id="SSF47729">
    <property type="entry name" value="IHF-like DNA-binding proteins"/>
    <property type="match status" value="1"/>
</dbReference>
<feature type="domain" description="HU" evidence="3">
    <location>
        <begin position="1"/>
        <end position="126"/>
    </location>
</feature>
<protein>
    <submittedName>
        <fullName evidence="4">DNA-binding protein</fullName>
    </submittedName>
</protein>